<sequence>MGAMIKLTEKRLTAPRPAGMQAQSKVESFVRLVPHRIPSGD</sequence>
<dbReference type="Proteomes" id="UP000243904">
    <property type="component" value="Chromosome I"/>
</dbReference>
<gene>
    <name evidence="1" type="ORF">SAMN05444158_1277</name>
</gene>
<dbReference type="AlphaFoldDB" id="A0A1H1Q573"/>
<reference evidence="2" key="1">
    <citation type="submission" date="2016-10" db="EMBL/GenBank/DDBJ databases">
        <authorList>
            <person name="Varghese N."/>
            <person name="Submissions S."/>
        </authorList>
    </citation>
    <scope>NUCLEOTIDE SEQUENCE [LARGE SCALE GENOMIC DNA]</scope>
    <source>
        <strain evidence="2">GAS369</strain>
    </source>
</reference>
<protein>
    <submittedName>
        <fullName evidence="1">Uncharacterized protein</fullName>
    </submittedName>
</protein>
<name>A0A1H1Q573_9BRAD</name>
<dbReference type="EMBL" id="LT629750">
    <property type="protein sequence ID" value="SDS18661.1"/>
    <property type="molecule type" value="Genomic_DNA"/>
</dbReference>
<evidence type="ECO:0000313" key="1">
    <source>
        <dbReference type="EMBL" id="SDS18661.1"/>
    </source>
</evidence>
<accession>A0A1H1Q573</accession>
<evidence type="ECO:0000313" key="2">
    <source>
        <dbReference type="Proteomes" id="UP000243904"/>
    </source>
</evidence>
<organism evidence="1 2">
    <name type="scientific">Bradyrhizobium canariense</name>
    <dbReference type="NCBI Taxonomy" id="255045"/>
    <lineage>
        <taxon>Bacteria</taxon>
        <taxon>Pseudomonadati</taxon>
        <taxon>Pseudomonadota</taxon>
        <taxon>Alphaproteobacteria</taxon>
        <taxon>Hyphomicrobiales</taxon>
        <taxon>Nitrobacteraceae</taxon>
        <taxon>Bradyrhizobium</taxon>
    </lineage>
</organism>
<proteinExistence type="predicted"/>
<keyword evidence="2" id="KW-1185">Reference proteome</keyword>